<evidence type="ECO:0000313" key="8">
    <source>
        <dbReference type="EMBL" id="NLR76472.1"/>
    </source>
</evidence>
<keyword evidence="2 6" id="KW-0049">Antioxidant</keyword>
<dbReference type="FunFam" id="3.40.30.10:FF:000020">
    <property type="entry name" value="Peroxiredoxin"/>
    <property type="match status" value="1"/>
</dbReference>
<comment type="catalytic activity">
    <reaction evidence="6">
        <text>a hydroperoxide + 2 glutathione = an alcohol + glutathione disulfide + H2O</text>
        <dbReference type="Rhea" id="RHEA:62632"/>
        <dbReference type="ChEBI" id="CHEBI:15377"/>
        <dbReference type="ChEBI" id="CHEBI:30879"/>
        <dbReference type="ChEBI" id="CHEBI:35924"/>
        <dbReference type="ChEBI" id="CHEBI:57925"/>
        <dbReference type="ChEBI" id="CHEBI:58297"/>
        <dbReference type="EC" id="1.11.1.27"/>
    </reaction>
</comment>
<dbReference type="PROSITE" id="PS51352">
    <property type="entry name" value="THIOREDOXIN_2"/>
    <property type="match status" value="1"/>
</dbReference>
<comment type="function">
    <text evidence="6">Thiol-specific peroxidase that catalyzes the reduction of hydrogen peroxide and organic hydroperoxides to water and alcohols, respectively. Plays a role in cell protection against oxidative stress by detoxifying peroxides.</text>
</comment>
<sequence length="167" mass="17913">MIEAGQHLPAGQLSEYLTEPGEGCSIGPNRFEVQERLKGKKVVIFGLPGAFTPTCSAKHLPGYLAEIEQFRAKGVDEVWCFAVNDAFVMHAWGEQQGASGKVAMIADGSADYTRALGLELDLNAHGMGLRCKRFAMIVEDGVVRSVDVEAPGQFTVSDATSQLARLG</sequence>
<dbReference type="GO" id="GO:0045454">
    <property type="term" value="P:cell redox homeostasis"/>
    <property type="evidence" value="ECO:0007669"/>
    <property type="project" value="TreeGrafter"/>
</dbReference>
<dbReference type="Pfam" id="PF08534">
    <property type="entry name" value="Redoxin"/>
    <property type="match status" value="1"/>
</dbReference>
<evidence type="ECO:0000256" key="1">
    <source>
        <dbReference type="ARBA" id="ARBA00022559"/>
    </source>
</evidence>
<dbReference type="GO" id="GO:0005737">
    <property type="term" value="C:cytoplasm"/>
    <property type="evidence" value="ECO:0007669"/>
    <property type="project" value="TreeGrafter"/>
</dbReference>
<reference evidence="8 9" key="1">
    <citation type="submission" date="2020-04" db="EMBL/GenBank/DDBJ databases">
        <title>Draft genome of Leeia sp. IMCC25680.</title>
        <authorList>
            <person name="Song J."/>
            <person name="Cho J.-C."/>
        </authorList>
    </citation>
    <scope>NUCLEOTIDE SEQUENCE [LARGE SCALE GENOMIC DNA]</scope>
    <source>
        <strain evidence="8 9">IMCC25680</strain>
    </source>
</reference>
<dbReference type="Proteomes" id="UP000587991">
    <property type="component" value="Unassembled WGS sequence"/>
</dbReference>
<comment type="similarity">
    <text evidence="6">Belongs to the peroxiredoxin family. Prx5 subfamily.</text>
</comment>
<dbReference type="CDD" id="cd03013">
    <property type="entry name" value="PRX5_like"/>
    <property type="match status" value="1"/>
</dbReference>
<protein>
    <recommendedName>
        <fullName evidence="6">Glutathione-dependent peroxiredoxin</fullName>
        <ecNumber evidence="6">1.11.1.27</ecNumber>
    </recommendedName>
</protein>
<dbReference type="Gene3D" id="3.40.30.10">
    <property type="entry name" value="Glutaredoxin"/>
    <property type="match status" value="1"/>
</dbReference>
<dbReference type="AlphaFoldDB" id="A0A847SKL9"/>
<dbReference type="GO" id="GO:0008379">
    <property type="term" value="F:thioredoxin peroxidase activity"/>
    <property type="evidence" value="ECO:0007669"/>
    <property type="project" value="InterPro"/>
</dbReference>
<name>A0A847SKL9_9NEIS</name>
<feature type="active site" description="Cysteine sulfenic acid (-SOH) intermediate" evidence="5">
    <location>
        <position position="55"/>
    </location>
</feature>
<evidence type="ECO:0000259" key="7">
    <source>
        <dbReference type="PROSITE" id="PS51352"/>
    </source>
</evidence>
<organism evidence="8 9">
    <name type="scientific">Leeia aquatica</name>
    <dbReference type="NCBI Taxonomy" id="2725557"/>
    <lineage>
        <taxon>Bacteria</taxon>
        <taxon>Pseudomonadati</taxon>
        <taxon>Pseudomonadota</taxon>
        <taxon>Betaproteobacteria</taxon>
        <taxon>Neisseriales</taxon>
        <taxon>Leeiaceae</taxon>
        <taxon>Leeia</taxon>
    </lineage>
</organism>
<evidence type="ECO:0000313" key="9">
    <source>
        <dbReference type="Proteomes" id="UP000587991"/>
    </source>
</evidence>
<dbReference type="RefSeq" id="WP_168878150.1">
    <property type="nucleotide sequence ID" value="NZ_JABAIM010000004.1"/>
</dbReference>
<accession>A0A847SKL9</accession>
<dbReference type="InterPro" id="IPR037944">
    <property type="entry name" value="PRX5-like"/>
</dbReference>
<dbReference type="PANTHER" id="PTHR10430:SF16">
    <property type="entry name" value="PEROXIREDOXIN-5, MITOCHONDRIAL"/>
    <property type="match status" value="1"/>
</dbReference>
<dbReference type="EC" id="1.11.1.27" evidence="6"/>
<dbReference type="InterPro" id="IPR036249">
    <property type="entry name" value="Thioredoxin-like_sf"/>
</dbReference>
<dbReference type="InterPro" id="IPR013740">
    <property type="entry name" value="Redoxin"/>
</dbReference>
<dbReference type="SUPFAM" id="SSF52833">
    <property type="entry name" value="Thioredoxin-like"/>
    <property type="match status" value="1"/>
</dbReference>
<evidence type="ECO:0000256" key="5">
    <source>
        <dbReference type="PIRSR" id="PIRSR637944-1"/>
    </source>
</evidence>
<keyword evidence="9" id="KW-1185">Reference proteome</keyword>
<keyword evidence="1 6" id="KW-0575">Peroxidase</keyword>
<dbReference type="InterPro" id="IPR013766">
    <property type="entry name" value="Thioredoxin_domain"/>
</dbReference>
<gene>
    <name evidence="8" type="ORF">HF682_14995</name>
</gene>
<dbReference type="EMBL" id="JABAIM010000004">
    <property type="protein sequence ID" value="NLR76472.1"/>
    <property type="molecule type" value="Genomic_DNA"/>
</dbReference>
<dbReference type="PANTHER" id="PTHR10430">
    <property type="entry name" value="PEROXIREDOXIN"/>
    <property type="match status" value="1"/>
</dbReference>
<evidence type="ECO:0000256" key="2">
    <source>
        <dbReference type="ARBA" id="ARBA00022862"/>
    </source>
</evidence>
<feature type="domain" description="Thioredoxin" evidence="7">
    <location>
        <begin position="2"/>
        <end position="167"/>
    </location>
</feature>
<keyword evidence="3 6" id="KW-0560">Oxidoreductase</keyword>
<evidence type="ECO:0000256" key="6">
    <source>
        <dbReference type="RuleBase" id="RU366011"/>
    </source>
</evidence>
<comment type="caution">
    <text evidence="8">The sequence shown here is derived from an EMBL/GenBank/DDBJ whole genome shotgun (WGS) entry which is preliminary data.</text>
</comment>
<keyword evidence="4 6" id="KW-0676">Redox-active center</keyword>
<dbReference type="GO" id="GO:0042744">
    <property type="term" value="P:hydrogen peroxide catabolic process"/>
    <property type="evidence" value="ECO:0007669"/>
    <property type="project" value="TreeGrafter"/>
</dbReference>
<proteinExistence type="inferred from homology"/>
<dbReference type="GO" id="GO:0034599">
    <property type="term" value="P:cellular response to oxidative stress"/>
    <property type="evidence" value="ECO:0007669"/>
    <property type="project" value="InterPro"/>
</dbReference>
<evidence type="ECO:0000256" key="4">
    <source>
        <dbReference type="ARBA" id="ARBA00023284"/>
    </source>
</evidence>
<evidence type="ECO:0000256" key="3">
    <source>
        <dbReference type="ARBA" id="ARBA00023002"/>
    </source>
</evidence>